<evidence type="ECO:0000256" key="10">
    <source>
        <dbReference type="SAM" id="MobiDB-lite"/>
    </source>
</evidence>
<evidence type="ECO:0000313" key="13">
    <source>
        <dbReference type="EMBL" id="KAH7029860.1"/>
    </source>
</evidence>
<comment type="caution">
    <text evidence="13">The sequence shown here is derived from an EMBL/GenBank/DDBJ whole genome shotgun (WGS) entry which is preliminary data.</text>
</comment>
<comment type="similarity">
    <text evidence="2">Belongs to the peptidase M43B family.</text>
</comment>
<dbReference type="OrthoDB" id="536211at2759"/>
<evidence type="ECO:0000256" key="3">
    <source>
        <dbReference type="ARBA" id="ARBA00022670"/>
    </source>
</evidence>
<reference evidence="13" key="1">
    <citation type="journal article" date="2021" name="Nat. Commun.">
        <title>Genetic determinants of endophytism in the Arabidopsis root mycobiome.</title>
        <authorList>
            <person name="Mesny F."/>
            <person name="Miyauchi S."/>
            <person name="Thiergart T."/>
            <person name="Pickel B."/>
            <person name="Atanasova L."/>
            <person name="Karlsson M."/>
            <person name="Huettel B."/>
            <person name="Barry K.W."/>
            <person name="Haridas S."/>
            <person name="Chen C."/>
            <person name="Bauer D."/>
            <person name="Andreopoulos W."/>
            <person name="Pangilinan J."/>
            <person name="LaButti K."/>
            <person name="Riley R."/>
            <person name="Lipzen A."/>
            <person name="Clum A."/>
            <person name="Drula E."/>
            <person name="Henrissat B."/>
            <person name="Kohler A."/>
            <person name="Grigoriev I.V."/>
            <person name="Martin F.M."/>
            <person name="Hacquard S."/>
        </authorList>
    </citation>
    <scope>NUCLEOTIDE SEQUENCE</scope>
    <source>
        <strain evidence="13">MPI-CAGE-CH-0230</strain>
    </source>
</reference>
<evidence type="ECO:0000256" key="4">
    <source>
        <dbReference type="ARBA" id="ARBA00022723"/>
    </source>
</evidence>
<dbReference type="InterPro" id="IPR024079">
    <property type="entry name" value="MetalloPept_cat_dom_sf"/>
</dbReference>
<keyword evidence="8" id="KW-0482">Metalloprotease</keyword>
<feature type="region of interest" description="Disordered" evidence="10">
    <location>
        <begin position="381"/>
        <end position="413"/>
    </location>
</feature>
<evidence type="ECO:0000256" key="2">
    <source>
        <dbReference type="ARBA" id="ARBA00008721"/>
    </source>
</evidence>
<dbReference type="RefSeq" id="XP_046012148.1">
    <property type="nucleotide sequence ID" value="XM_046161959.1"/>
</dbReference>
<accession>A0A9P9BQ52</accession>
<evidence type="ECO:0000313" key="14">
    <source>
        <dbReference type="Proteomes" id="UP000756346"/>
    </source>
</evidence>
<keyword evidence="5 11" id="KW-0732">Signal</keyword>
<feature type="signal peptide" evidence="11">
    <location>
        <begin position="1"/>
        <end position="27"/>
    </location>
</feature>
<evidence type="ECO:0000256" key="11">
    <source>
        <dbReference type="SAM" id="SignalP"/>
    </source>
</evidence>
<evidence type="ECO:0000256" key="1">
    <source>
        <dbReference type="ARBA" id="ARBA00003174"/>
    </source>
</evidence>
<comment type="function">
    <text evidence="1">Secreted metalloproteinase that allows assimilation of proteinaceous substrates.</text>
</comment>
<protein>
    <recommendedName>
        <fullName evidence="12">Peptidase M43 pregnancy-associated plasma-A domain-containing protein</fullName>
    </recommendedName>
</protein>
<dbReference type="Proteomes" id="UP000756346">
    <property type="component" value="Unassembled WGS sequence"/>
</dbReference>
<dbReference type="GeneID" id="70191505"/>
<dbReference type="GO" id="GO:0046872">
    <property type="term" value="F:metal ion binding"/>
    <property type="evidence" value="ECO:0007669"/>
    <property type="project" value="UniProtKB-KW"/>
</dbReference>
<dbReference type="GO" id="GO:0008237">
    <property type="term" value="F:metallopeptidase activity"/>
    <property type="evidence" value="ECO:0007669"/>
    <property type="project" value="UniProtKB-KW"/>
</dbReference>
<dbReference type="PANTHER" id="PTHR47466:SF1">
    <property type="entry name" value="METALLOPROTEASE MEP1 (AFU_ORTHOLOGUE AFUA_1G07730)-RELATED"/>
    <property type="match status" value="1"/>
</dbReference>
<dbReference type="SUPFAM" id="SSF55486">
    <property type="entry name" value="Metalloproteases ('zincins'), catalytic domain"/>
    <property type="match status" value="1"/>
</dbReference>
<gene>
    <name evidence="13" type="ORF">B0I36DRAFT_412212</name>
</gene>
<proteinExistence type="inferred from homology"/>
<keyword evidence="7" id="KW-0862">Zinc</keyword>
<dbReference type="Pfam" id="PF05572">
    <property type="entry name" value="Peptidase_M43"/>
    <property type="match status" value="1"/>
</dbReference>
<dbReference type="EMBL" id="JAGTJQ010000006">
    <property type="protein sequence ID" value="KAH7029860.1"/>
    <property type="molecule type" value="Genomic_DNA"/>
</dbReference>
<dbReference type="PANTHER" id="PTHR47466">
    <property type="match status" value="1"/>
</dbReference>
<dbReference type="InterPro" id="IPR008754">
    <property type="entry name" value="Peptidase_M43"/>
</dbReference>
<dbReference type="AlphaFoldDB" id="A0A9P9BQ52"/>
<evidence type="ECO:0000256" key="7">
    <source>
        <dbReference type="ARBA" id="ARBA00022833"/>
    </source>
</evidence>
<organism evidence="13 14">
    <name type="scientific">Microdochium trichocladiopsis</name>
    <dbReference type="NCBI Taxonomy" id="1682393"/>
    <lineage>
        <taxon>Eukaryota</taxon>
        <taxon>Fungi</taxon>
        <taxon>Dikarya</taxon>
        <taxon>Ascomycota</taxon>
        <taxon>Pezizomycotina</taxon>
        <taxon>Sordariomycetes</taxon>
        <taxon>Xylariomycetidae</taxon>
        <taxon>Xylariales</taxon>
        <taxon>Microdochiaceae</taxon>
        <taxon>Microdochium</taxon>
    </lineage>
</organism>
<dbReference type="GO" id="GO:0006508">
    <property type="term" value="P:proteolysis"/>
    <property type="evidence" value="ECO:0007669"/>
    <property type="project" value="UniProtKB-KW"/>
</dbReference>
<sequence>MVGFSFPRPLALTTLVLPFLFPPTVTSTAPFQNETFLNLRLGDYYDGPKFKPPPYLTDFSEHLNDIEVEYLEYIKQLTPVNEPPTILSSCLMPATNANGTTIVRRGPFRKLRKLLQKQIDRLLPRPPTFKGFKYRNFCSPDKLTIYVYYHVVVGSYDKFSLARKDQIDNQTRVMNEYYNKLGVMFEVADINWRINPDFATSRFNQQHPHRRFSRSGTYADLNVWIVEDVPGDTPGESTIGYATFPDATANQYERSFDGVVMIADTLPGSSAPIAANHKGTNLIHEVGHWLGLFHVFNETLFDSTTCFANPDRDSVPDTKNFPAHRPEIFANQQVPCGETEPVEQYNFMSYSTQKGLDGFGFTSGQAARIFSRYIGVRQGLRNNKLCHPPPGLSGSQGTRRRRSEVDNNPALPPDVLDLLRQDNLQCAAHDAVDPVDISLAPPPDPAYPEYPVLPIQPKDRRPVPPIDPSLPQPAGSGACIEAAPKELRLPGLMLPIGGGGVVGVPPVVGGPGENDNSGCPAVCSPHPGSNKCHVPSAQNCVFPAPLAGANPRSYCACRPGYKSAFGLDASKHWRVATKGIENFVWVAEGVECETLCDGVLCSEVPVLSKPCV</sequence>
<name>A0A9P9BQ52_9PEZI</name>
<keyword evidence="9" id="KW-1015">Disulfide bond</keyword>
<evidence type="ECO:0000256" key="9">
    <source>
        <dbReference type="ARBA" id="ARBA00023157"/>
    </source>
</evidence>
<evidence type="ECO:0000259" key="12">
    <source>
        <dbReference type="Pfam" id="PF05572"/>
    </source>
</evidence>
<evidence type="ECO:0000256" key="5">
    <source>
        <dbReference type="ARBA" id="ARBA00022729"/>
    </source>
</evidence>
<keyword evidence="14" id="KW-1185">Reference proteome</keyword>
<evidence type="ECO:0000256" key="8">
    <source>
        <dbReference type="ARBA" id="ARBA00023049"/>
    </source>
</evidence>
<keyword evidence="3" id="KW-0645">Protease</keyword>
<evidence type="ECO:0000256" key="6">
    <source>
        <dbReference type="ARBA" id="ARBA00022801"/>
    </source>
</evidence>
<dbReference type="Gene3D" id="3.40.390.10">
    <property type="entry name" value="Collagenase (Catalytic Domain)"/>
    <property type="match status" value="1"/>
</dbReference>
<keyword evidence="4" id="KW-0479">Metal-binding</keyword>
<keyword evidence="6" id="KW-0378">Hydrolase</keyword>
<feature type="chain" id="PRO_5040492749" description="Peptidase M43 pregnancy-associated plasma-A domain-containing protein" evidence="11">
    <location>
        <begin position="28"/>
        <end position="612"/>
    </location>
</feature>
<feature type="domain" description="Peptidase M43 pregnancy-associated plasma-A" evidence="12">
    <location>
        <begin position="221"/>
        <end position="368"/>
    </location>
</feature>